<organism evidence="1 3">
    <name type="scientific">Puccinia coronata f. sp. avenae</name>
    <dbReference type="NCBI Taxonomy" id="200324"/>
    <lineage>
        <taxon>Eukaryota</taxon>
        <taxon>Fungi</taxon>
        <taxon>Dikarya</taxon>
        <taxon>Basidiomycota</taxon>
        <taxon>Pucciniomycotina</taxon>
        <taxon>Pucciniomycetes</taxon>
        <taxon>Pucciniales</taxon>
        <taxon>Pucciniaceae</taxon>
        <taxon>Puccinia</taxon>
    </lineage>
</organism>
<keyword evidence="3" id="KW-1185">Reference proteome</keyword>
<dbReference type="AlphaFoldDB" id="A0A2N5SA96"/>
<gene>
    <name evidence="1" type="ORF">PCANC_21357</name>
    <name evidence="2" type="ORF">PCASD_05517</name>
</gene>
<dbReference type="EMBL" id="PGCJ01001073">
    <property type="protein sequence ID" value="PLW10135.1"/>
    <property type="molecule type" value="Genomic_DNA"/>
</dbReference>
<evidence type="ECO:0000313" key="2">
    <source>
        <dbReference type="EMBL" id="PLW41817.1"/>
    </source>
</evidence>
<evidence type="ECO:0000313" key="1">
    <source>
        <dbReference type="EMBL" id="PLW10135.1"/>
    </source>
</evidence>
<comment type="caution">
    <text evidence="1">The sequence shown here is derived from an EMBL/GenBank/DDBJ whole genome shotgun (WGS) entry which is preliminary data.</text>
</comment>
<evidence type="ECO:0000313" key="3">
    <source>
        <dbReference type="Proteomes" id="UP000235388"/>
    </source>
</evidence>
<name>A0A2N5SA96_9BASI</name>
<evidence type="ECO:0000313" key="4">
    <source>
        <dbReference type="Proteomes" id="UP000235392"/>
    </source>
</evidence>
<reference evidence="3 4" key="1">
    <citation type="submission" date="2017-11" db="EMBL/GenBank/DDBJ databases">
        <title>De novo assembly and phasing of dikaryotic genomes from two isolates of Puccinia coronata f. sp. avenae, the causal agent of oat crown rust.</title>
        <authorList>
            <person name="Miller M.E."/>
            <person name="Zhang Y."/>
            <person name="Omidvar V."/>
            <person name="Sperschneider J."/>
            <person name="Schwessinger B."/>
            <person name="Raley C."/>
            <person name="Palmer J.M."/>
            <person name="Garnica D."/>
            <person name="Upadhyaya N."/>
            <person name="Rathjen J."/>
            <person name="Taylor J.M."/>
            <person name="Park R.F."/>
            <person name="Dodds P.N."/>
            <person name="Hirsch C.D."/>
            <person name="Kianian S.F."/>
            <person name="Figueroa M."/>
        </authorList>
    </citation>
    <scope>NUCLEOTIDE SEQUENCE [LARGE SCALE GENOMIC DNA]</scope>
    <source>
        <strain evidence="1">12NC29</strain>
        <strain evidence="2">12SD80</strain>
    </source>
</reference>
<dbReference type="Proteomes" id="UP000235388">
    <property type="component" value="Unassembled WGS sequence"/>
</dbReference>
<dbReference type="EMBL" id="PGCI01000085">
    <property type="protein sequence ID" value="PLW41817.1"/>
    <property type="molecule type" value="Genomic_DNA"/>
</dbReference>
<protein>
    <submittedName>
        <fullName evidence="1">Uncharacterized protein</fullName>
    </submittedName>
</protein>
<proteinExistence type="predicted"/>
<sequence>MEYRPVLSIIPGVAKASLDTSNESAWLKVRLMFFTEDGVIHHTWLRTEFPLILHWVSSGPLNTKKKVI</sequence>
<dbReference type="Proteomes" id="UP000235392">
    <property type="component" value="Unassembled WGS sequence"/>
</dbReference>
<accession>A0A2N5SA96</accession>